<dbReference type="Pfam" id="PF02470">
    <property type="entry name" value="MlaD"/>
    <property type="match status" value="2"/>
</dbReference>
<evidence type="ECO:0000259" key="8">
    <source>
        <dbReference type="Pfam" id="PF02470"/>
    </source>
</evidence>
<dbReference type="PANTHER" id="PTHR30462:SF2">
    <property type="entry name" value="INTERMEMBRANE TRANSPORT PROTEIN PQIB"/>
    <property type="match status" value="1"/>
</dbReference>
<feature type="transmembrane region" description="Helical" evidence="7">
    <location>
        <begin position="21"/>
        <end position="41"/>
    </location>
</feature>
<dbReference type="EMBL" id="JBFBVU010000021">
    <property type="protein sequence ID" value="MEV8468055.1"/>
    <property type="molecule type" value="Genomic_DNA"/>
</dbReference>
<proteinExistence type="predicted"/>
<dbReference type="Proteomes" id="UP001553161">
    <property type="component" value="Unassembled WGS sequence"/>
</dbReference>
<name>A0ABV3L8Z7_9RHOB</name>
<evidence type="ECO:0000256" key="1">
    <source>
        <dbReference type="ARBA" id="ARBA00004533"/>
    </source>
</evidence>
<comment type="subcellular location">
    <subcellularLocation>
        <location evidence="1">Cell inner membrane</location>
    </subcellularLocation>
</comment>
<keyword evidence="5 7" id="KW-1133">Transmembrane helix</keyword>
<gene>
    <name evidence="9" type="ORF">AB0T83_14860</name>
</gene>
<evidence type="ECO:0000256" key="7">
    <source>
        <dbReference type="SAM" id="Phobius"/>
    </source>
</evidence>
<sequence>MSESGPSELEVEMRKPRGMAGLTMIWLVPIIALSLAGFMTWQSLAGRGPLIEITFINGEGVVAGETELKFRDVTVGKVETVTFGDGLTNVVVGVRLDKSIAPYVDTEAEFWIVRPEVSAQGVSGLATLLGGVFLEGAWDADPGTPRSKFVGLAKQPLFSQNEEGIEFLLTAPLGGRIAAGAPILYKGVEVGLIDRPVLSDDGSLVTAQAFVRAPYHHLVTTGTRFWGASGINVSLGAGGLKLDIGNLTSIIKGGVAFENLALDAREISKGHSFSVFASRDAAGSASVIEVVGAEVPFSILFDGSIDGLATGAPVKFRGLTVGTVIGLGSFLDESGDEPKVMMRVDVRLLPDRLGISGDDAERRTIDLVAEQVAKGYRAQLVSQGLLGTSLRVDLVQVPDAPPATLASLTTGRPVIPATASNITDVAGSMQTAAERIVNLPYEDMFQAVTDLIDHVNSVVASDGVQDAPAEVLGLIEDFRKLVGSDAVTEAVTDAAASLVSLKSILDQVQQSEAAASLVATLKSTEQVASRVAEVSNGLPQITAEIQALLVKANDLPLDQLIEEATAVVASANTVISSPDFTTMPDSLTRILADVETSVGDVRKMVNEVAASTAVDSLVAAMARVETIARDVEGTVSGLDPVIANIQTLASTAAGLPLQDLVSRAATLVASVDAVASSPDTQALPGQLNAALQTVTATVADVEQITGRLREGPEVDALLAALGRTDQIAQSIESASAGLPDLVARIDAVARTAEELPLNELMASASSLVDSAEALVSSDETAQIPPALAYALDELGAALAELREGGAVANTNAMLASASSAADAVAAAAADLPELAARLDGLVRQSEALMATYGERSQFSAQTLAAIRDMRDAAQAVTSLARTIERKPNSLLVGR</sequence>
<evidence type="ECO:0000256" key="2">
    <source>
        <dbReference type="ARBA" id="ARBA00022475"/>
    </source>
</evidence>
<keyword evidence="3" id="KW-0997">Cell inner membrane</keyword>
<feature type="domain" description="Mce/MlaD" evidence="8">
    <location>
        <begin position="48"/>
        <end position="118"/>
    </location>
</feature>
<keyword evidence="10" id="KW-1185">Reference proteome</keyword>
<keyword evidence="2" id="KW-1003">Cell membrane</keyword>
<dbReference type="InterPro" id="IPR003399">
    <property type="entry name" value="Mce/MlaD"/>
</dbReference>
<evidence type="ECO:0000256" key="4">
    <source>
        <dbReference type="ARBA" id="ARBA00022692"/>
    </source>
</evidence>
<dbReference type="InterPro" id="IPR051800">
    <property type="entry name" value="PqiA-PqiB_transport"/>
</dbReference>
<evidence type="ECO:0000256" key="5">
    <source>
        <dbReference type="ARBA" id="ARBA00022989"/>
    </source>
</evidence>
<feature type="domain" description="Mce/MlaD" evidence="8">
    <location>
        <begin position="304"/>
        <end position="389"/>
    </location>
</feature>
<evidence type="ECO:0000256" key="3">
    <source>
        <dbReference type="ARBA" id="ARBA00022519"/>
    </source>
</evidence>
<evidence type="ECO:0000256" key="6">
    <source>
        <dbReference type="ARBA" id="ARBA00023136"/>
    </source>
</evidence>
<keyword evidence="4 7" id="KW-0812">Transmembrane</keyword>
<dbReference type="PANTHER" id="PTHR30462">
    <property type="entry name" value="INTERMEMBRANE TRANSPORT PROTEIN PQIB-RELATED"/>
    <property type="match status" value="1"/>
</dbReference>
<evidence type="ECO:0000313" key="10">
    <source>
        <dbReference type="Proteomes" id="UP001553161"/>
    </source>
</evidence>
<organism evidence="9 10">
    <name type="scientific">Meridianimarinicoccus marinus</name>
    <dbReference type="NCBI Taxonomy" id="3231483"/>
    <lineage>
        <taxon>Bacteria</taxon>
        <taxon>Pseudomonadati</taxon>
        <taxon>Pseudomonadota</taxon>
        <taxon>Alphaproteobacteria</taxon>
        <taxon>Rhodobacterales</taxon>
        <taxon>Paracoccaceae</taxon>
        <taxon>Meridianimarinicoccus</taxon>
    </lineage>
</organism>
<dbReference type="RefSeq" id="WP_366194009.1">
    <property type="nucleotide sequence ID" value="NZ_JBFBVU010000021.1"/>
</dbReference>
<keyword evidence="6 7" id="KW-0472">Membrane</keyword>
<evidence type="ECO:0000313" key="9">
    <source>
        <dbReference type="EMBL" id="MEV8468055.1"/>
    </source>
</evidence>
<reference evidence="9 10" key="1">
    <citation type="submission" date="2024-07" db="EMBL/GenBank/DDBJ databases">
        <authorList>
            <person name="Kang M."/>
        </authorList>
    </citation>
    <scope>NUCLEOTIDE SEQUENCE [LARGE SCALE GENOMIC DNA]</scope>
    <source>
        <strain evidence="9 10">DFM31</strain>
    </source>
</reference>
<comment type="caution">
    <text evidence="9">The sequence shown here is derived from an EMBL/GenBank/DDBJ whole genome shotgun (WGS) entry which is preliminary data.</text>
</comment>
<protein>
    <submittedName>
        <fullName evidence="9">MlaD family protein</fullName>
    </submittedName>
</protein>
<accession>A0ABV3L8Z7</accession>